<dbReference type="InterPro" id="IPR036415">
    <property type="entry name" value="Lamin_tail_dom_sf"/>
</dbReference>
<feature type="domain" description="LTD" evidence="3">
    <location>
        <begin position="185"/>
        <end position="286"/>
    </location>
</feature>
<dbReference type="Proteomes" id="UP000229896">
    <property type="component" value="Unassembled WGS sequence"/>
</dbReference>
<evidence type="ECO:0000259" key="3">
    <source>
        <dbReference type="PROSITE" id="PS51841"/>
    </source>
</evidence>
<dbReference type="InterPro" id="IPR001322">
    <property type="entry name" value="Lamin_tail_dom"/>
</dbReference>
<feature type="region of interest" description="Disordered" evidence="1">
    <location>
        <begin position="273"/>
        <end position="299"/>
    </location>
</feature>
<proteinExistence type="predicted"/>
<feature type="compositionally biased region" description="Polar residues" evidence="1">
    <location>
        <begin position="281"/>
        <end position="299"/>
    </location>
</feature>
<accession>A0A2M6YC20</accession>
<reference evidence="5" key="1">
    <citation type="submission" date="2017-09" db="EMBL/GenBank/DDBJ databases">
        <title>Depth-based differentiation of microbial function through sediment-hosted aquifers and enrichment of novel symbionts in the deep terrestrial subsurface.</title>
        <authorList>
            <person name="Probst A.J."/>
            <person name="Ladd B."/>
            <person name="Jarett J.K."/>
            <person name="Geller-Mcgrath D.E."/>
            <person name="Sieber C.M.K."/>
            <person name="Emerson J.B."/>
            <person name="Anantharaman K."/>
            <person name="Thomas B.C."/>
            <person name="Malmstrom R."/>
            <person name="Stieglmeier M."/>
            <person name="Klingl A."/>
            <person name="Woyke T."/>
            <person name="Ryan C.M."/>
            <person name="Banfield J.F."/>
        </authorList>
    </citation>
    <scope>NUCLEOTIDE SEQUENCE [LARGE SCALE GENOMIC DNA]</scope>
</reference>
<dbReference type="EMBL" id="PEXI01000064">
    <property type="protein sequence ID" value="PIU24241.1"/>
    <property type="molecule type" value="Genomic_DNA"/>
</dbReference>
<organism evidence="4 5">
    <name type="scientific">Candidatus Berkelbacteria bacterium CG08_land_8_20_14_0_20_39_8</name>
    <dbReference type="NCBI Taxonomy" id="1974511"/>
    <lineage>
        <taxon>Bacteria</taxon>
        <taxon>Candidatus Berkelbacteria</taxon>
    </lineage>
</organism>
<dbReference type="AlphaFoldDB" id="A0A2M6YC20"/>
<gene>
    <name evidence="4" type="ORF">COT12_02040</name>
</gene>
<keyword evidence="2" id="KW-0472">Membrane</keyword>
<keyword evidence="2" id="KW-1133">Transmembrane helix</keyword>
<dbReference type="Gene3D" id="2.60.40.1260">
    <property type="entry name" value="Lamin Tail domain"/>
    <property type="match status" value="1"/>
</dbReference>
<name>A0A2M6YC20_9BACT</name>
<evidence type="ECO:0000313" key="5">
    <source>
        <dbReference type="Proteomes" id="UP000229896"/>
    </source>
</evidence>
<comment type="caution">
    <text evidence="4">The sequence shown here is derived from an EMBL/GenBank/DDBJ whole genome shotgun (WGS) entry which is preliminary data.</text>
</comment>
<protein>
    <recommendedName>
        <fullName evidence="3">LTD domain-containing protein</fullName>
    </recommendedName>
</protein>
<feature type="non-terminal residue" evidence="4">
    <location>
        <position position="299"/>
    </location>
</feature>
<evidence type="ECO:0000256" key="2">
    <source>
        <dbReference type="SAM" id="Phobius"/>
    </source>
</evidence>
<dbReference type="SUPFAM" id="SSF74853">
    <property type="entry name" value="Lamin A/C globular tail domain"/>
    <property type="match status" value="2"/>
</dbReference>
<evidence type="ECO:0000313" key="4">
    <source>
        <dbReference type="EMBL" id="PIU24241.1"/>
    </source>
</evidence>
<feature type="transmembrane region" description="Helical" evidence="2">
    <location>
        <begin position="20"/>
        <end position="37"/>
    </location>
</feature>
<sequence length="299" mass="33212">MFLLQLVYMLGRIKHILKYFFYAIMALFFIGVIFILSPKVKAADSDHLVINEIYPVPDTKCNDVVSPNCKKEWVEIFNPTDSDVNLSSFALYDEAGNTKPLSGNIVAGDYYIYYNSSGWLNNSDEVVYLKSIRSLEISDIIDQAEYASCSSQKSLQRIPNGIDTDNDQTDFRILVPTPGEENILPTYSDQIIINEIVPHPATSSSDEFIELYNFGISDVDLSGWQIDDIAGGGSSPYTIPTGTIILVGKYLTFYNSIDHISLNDSGDSARLIDPNGDEKSATSYLSSDRGQSYSKFDSG</sequence>
<evidence type="ECO:0000256" key="1">
    <source>
        <dbReference type="SAM" id="MobiDB-lite"/>
    </source>
</evidence>
<dbReference type="PROSITE" id="PS51841">
    <property type="entry name" value="LTD"/>
    <property type="match status" value="1"/>
</dbReference>
<keyword evidence="2" id="KW-0812">Transmembrane</keyword>
<dbReference type="Pfam" id="PF00932">
    <property type="entry name" value="LTD"/>
    <property type="match status" value="2"/>
</dbReference>